<accession>A0AAX4JE95</accession>
<dbReference type="KEGG" id="vnx:VNE69_08054"/>
<evidence type="ECO:0000313" key="2">
    <source>
        <dbReference type="Proteomes" id="UP001334084"/>
    </source>
</evidence>
<protein>
    <submittedName>
        <fullName evidence="1">Uncharacterized protein</fullName>
    </submittedName>
</protein>
<dbReference type="GeneID" id="90542130"/>
<gene>
    <name evidence="1" type="ORF">VNE69_08054</name>
</gene>
<keyword evidence="2" id="KW-1185">Reference proteome</keyword>
<dbReference type="AlphaFoldDB" id="A0AAX4JE95"/>
<dbReference type="RefSeq" id="XP_065330442.1">
    <property type="nucleotide sequence ID" value="XM_065474370.1"/>
</dbReference>
<dbReference type="Proteomes" id="UP001334084">
    <property type="component" value="Chromosome 8"/>
</dbReference>
<sequence length="435" mass="50902">MIMIFKDIIYLKCYDEECKGGQEIITENVLDCKIINLIFESGAMYLSAFEYDGGGIIEIAASKYLNPSILNAFTNKKDPKHVLRGNTHVVSSPYEDRVITVEAYKNSEPYALINNIEIIINNDNRKIYIKFIKINPPAIPRRESKCDNLEKILLINEITSKYSEIEMELQVKIIRTQVGDLFSKCFDFDYKEEDTYMAYSLLKSIFPDPNVLNYAVITMAYWLDSRKPNDSLFNSGKTVNPVVKGLKTIKVGLLSEPESFKLKTEFIKKLCGSDEIAARNLYDNYIVKFKLRTNFVFAMNDLFSFSSTDYALWMRVKIIPFETKFVEIPKQKYEKNRSRSMYEKYRKITIQIHEACQLELETLKNVEDEIKSWLEKHVVYRPGFVLSKKELFNRYEDNNTERLYLTKEQREKLSVVNRHIDEINKELKGEVAKQN</sequence>
<reference evidence="1" key="1">
    <citation type="journal article" date="2024" name="BMC Genomics">
        <title>Functional annotation of a divergent genome using sequence and structure-based similarity.</title>
        <authorList>
            <person name="Svedberg D."/>
            <person name="Winiger R.R."/>
            <person name="Berg A."/>
            <person name="Sharma H."/>
            <person name="Tellgren-Roth C."/>
            <person name="Debrunner-Vossbrinck B.A."/>
            <person name="Vossbrinck C.R."/>
            <person name="Barandun J."/>
        </authorList>
    </citation>
    <scope>NUCLEOTIDE SEQUENCE</scope>
    <source>
        <strain evidence="1">Illinois isolate</strain>
    </source>
</reference>
<dbReference type="EMBL" id="CP142733">
    <property type="protein sequence ID" value="WUR04297.1"/>
    <property type="molecule type" value="Genomic_DNA"/>
</dbReference>
<organism evidence="1 2">
    <name type="scientific">Vairimorpha necatrix</name>
    <dbReference type="NCBI Taxonomy" id="6039"/>
    <lineage>
        <taxon>Eukaryota</taxon>
        <taxon>Fungi</taxon>
        <taxon>Fungi incertae sedis</taxon>
        <taxon>Microsporidia</taxon>
        <taxon>Nosematidae</taxon>
        <taxon>Vairimorpha</taxon>
    </lineage>
</organism>
<name>A0AAX4JE95_9MICR</name>
<proteinExistence type="predicted"/>
<evidence type="ECO:0000313" key="1">
    <source>
        <dbReference type="EMBL" id="WUR04297.1"/>
    </source>
</evidence>